<reference evidence="3" key="1">
    <citation type="journal article" date="2005" name="Nature">
        <title>The map-based sequence of the rice genome.</title>
        <authorList>
            <consortium name="International rice genome sequencing project (IRGSP)"/>
            <person name="Matsumoto T."/>
            <person name="Wu J."/>
            <person name="Kanamori H."/>
            <person name="Katayose Y."/>
            <person name="Fujisawa M."/>
            <person name="Namiki N."/>
            <person name="Mizuno H."/>
            <person name="Yamamoto K."/>
            <person name="Antonio B.A."/>
            <person name="Baba T."/>
            <person name="Sakata K."/>
            <person name="Nagamura Y."/>
            <person name="Aoki H."/>
            <person name="Arikawa K."/>
            <person name="Arita K."/>
            <person name="Bito T."/>
            <person name="Chiden Y."/>
            <person name="Fujitsuka N."/>
            <person name="Fukunaka R."/>
            <person name="Hamada M."/>
            <person name="Harada C."/>
            <person name="Hayashi A."/>
            <person name="Hijishita S."/>
            <person name="Honda M."/>
            <person name="Hosokawa S."/>
            <person name="Ichikawa Y."/>
            <person name="Idonuma A."/>
            <person name="Iijima M."/>
            <person name="Ikeda M."/>
            <person name="Ikeno M."/>
            <person name="Ito K."/>
            <person name="Ito S."/>
            <person name="Ito T."/>
            <person name="Ito Y."/>
            <person name="Ito Y."/>
            <person name="Iwabuchi A."/>
            <person name="Kamiya K."/>
            <person name="Karasawa W."/>
            <person name="Kurita K."/>
            <person name="Katagiri S."/>
            <person name="Kikuta A."/>
            <person name="Kobayashi H."/>
            <person name="Kobayashi N."/>
            <person name="Machita K."/>
            <person name="Maehara T."/>
            <person name="Masukawa M."/>
            <person name="Mizubayashi T."/>
            <person name="Mukai Y."/>
            <person name="Nagasaki H."/>
            <person name="Nagata Y."/>
            <person name="Naito S."/>
            <person name="Nakashima M."/>
            <person name="Nakama Y."/>
            <person name="Nakamichi Y."/>
            <person name="Nakamura M."/>
            <person name="Meguro A."/>
            <person name="Negishi M."/>
            <person name="Ohta I."/>
            <person name="Ohta T."/>
            <person name="Okamoto M."/>
            <person name="Ono N."/>
            <person name="Saji S."/>
            <person name="Sakaguchi M."/>
            <person name="Sakai K."/>
            <person name="Shibata M."/>
            <person name="Shimokawa T."/>
            <person name="Song J."/>
            <person name="Takazaki Y."/>
            <person name="Terasawa K."/>
            <person name="Tsugane M."/>
            <person name="Tsuji K."/>
            <person name="Ueda S."/>
            <person name="Waki K."/>
            <person name="Yamagata H."/>
            <person name="Yamamoto M."/>
            <person name="Yamamoto S."/>
            <person name="Yamane H."/>
            <person name="Yoshiki S."/>
            <person name="Yoshihara R."/>
            <person name="Yukawa K."/>
            <person name="Zhong H."/>
            <person name="Yano M."/>
            <person name="Yuan Q."/>
            <person name="Ouyang S."/>
            <person name="Liu J."/>
            <person name="Jones K.M."/>
            <person name="Gansberger K."/>
            <person name="Moffat K."/>
            <person name="Hill J."/>
            <person name="Bera J."/>
            <person name="Fadrosh D."/>
            <person name="Jin S."/>
            <person name="Johri S."/>
            <person name="Kim M."/>
            <person name="Overton L."/>
            <person name="Reardon M."/>
            <person name="Tsitrin T."/>
            <person name="Vuong H."/>
            <person name="Weaver B."/>
            <person name="Ciecko A."/>
            <person name="Tallon L."/>
            <person name="Jackson J."/>
            <person name="Pai G."/>
            <person name="Aken S.V."/>
            <person name="Utterback T."/>
            <person name="Reidmuller S."/>
            <person name="Feldblyum T."/>
            <person name="Hsiao J."/>
            <person name="Zismann V."/>
            <person name="Iobst S."/>
            <person name="de Vazeille A.R."/>
            <person name="Buell C.R."/>
            <person name="Ying K."/>
            <person name="Li Y."/>
            <person name="Lu T."/>
            <person name="Huang Y."/>
            <person name="Zhao Q."/>
            <person name="Feng Q."/>
            <person name="Zhang L."/>
            <person name="Zhu J."/>
            <person name="Weng Q."/>
            <person name="Mu J."/>
            <person name="Lu Y."/>
            <person name="Fan D."/>
            <person name="Liu Y."/>
            <person name="Guan J."/>
            <person name="Zhang Y."/>
            <person name="Yu S."/>
            <person name="Liu X."/>
            <person name="Zhang Y."/>
            <person name="Hong G."/>
            <person name="Han B."/>
            <person name="Choisne N."/>
            <person name="Demange N."/>
            <person name="Orjeda G."/>
            <person name="Samain S."/>
            <person name="Cattolico L."/>
            <person name="Pelletier E."/>
            <person name="Couloux A."/>
            <person name="Segurens B."/>
            <person name="Wincker P."/>
            <person name="D'Hont A."/>
            <person name="Scarpelli C."/>
            <person name="Weissenbach J."/>
            <person name="Salanoubat M."/>
            <person name="Quetier F."/>
            <person name="Yu Y."/>
            <person name="Kim H.R."/>
            <person name="Rambo T."/>
            <person name="Currie J."/>
            <person name="Collura K."/>
            <person name="Luo M."/>
            <person name="Yang T."/>
            <person name="Ammiraju J.S.S."/>
            <person name="Engler F."/>
            <person name="Soderlund C."/>
            <person name="Wing R.A."/>
            <person name="Palmer L.E."/>
            <person name="de la Bastide M."/>
            <person name="Spiegel L."/>
            <person name="Nascimento L."/>
            <person name="Zutavern T."/>
            <person name="O'Shaughnessy A."/>
            <person name="Dike S."/>
            <person name="Dedhia N."/>
            <person name="Preston R."/>
            <person name="Balija V."/>
            <person name="McCombie W.R."/>
            <person name="Chow T."/>
            <person name="Chen H."/>
            <person name="Chung M."/>
            <person name="Chen C."/>
            <person name="Shaw J."/>
            <person name="Wu H."/>
            <person name="Hsiao K."/>
            <person name="Chao Y."/>
            <person name="Chu M."/>
            <person name="Cheng C."/>
            <person name="Hour A."/>
            <person name="Lee P."/>
            <person name="Lin S."/>
            <person name="Lin Y."/>
            <person name="Liou J."/>
            <person name="Liu S."/>
            <person name="Hsing Y."/>
            <person name="Raghuvanshi S."/>
            <person name="Mohanty A."/>
            <person name="Bharti A.K."/>
            <person name="Gaur A."/>
            <person name="Gupta V."/>
            <person name="Kumar D."/>
            <person name="Ravi V."/>
            <person name="Vij S."/>
            <person name="Kapur A."/>
            <person name="Khurana P."/>
            <person name="Khurana P."/>
            <person name="Khurana J.P."/>
            <person name="Tyagi A.K."/>
            <person name="Gaikwad K."/>
            <person name="Singh A."/>
            <person name="Dalal V."/>
            <person name="Srivastava S."/>
            <person name="Dixit A."/>
            <person name="Pal A.K."/>
            <person name="Ghazi I.A."/>
            <person name="Yadav M."/>
            <person name="Pandit A."/>
            <person name="Bhargava A."/>
            <person name="Sureshbabu K."/>
            <person name="Batra K."/>
            <person name="Sharma T.R."/>
            <person name="Mohapatra T."/>
            <person name="Singh N.K."/>
            <person name="Messing J."/>
            <person name="Nelson A.B."/>
            <person name="Fuks G."/>
            <person name="Kavchok S."/>
            <person name="Keizer G."/>
            <person name="Linton E."/>
            <person name="Llaca V."/>
            <person name="Song R."/>
            <person name="Tanyolac B."/>
            <person name="Young S."/>
            <person name="Ho-Il K."/>
            <person name="Hahn J.H."/>
            <person name="Sangsakoo G."/>
            <person name="Vanavichit A."/>
            <person name="de Mattos Luiz.A.T."/>
            <person name="Zimmer P.D."/>
            <person name="Malone G."/>
            <person name="Dellagostin O."/>
            <person name="de Oliveira A.C."/>
            <person name="Bevan M."/>
            <person name="Bancroft I."/>
            <person name="Minx P."/>
            <person name="Cordum H."/>
            <person name="Wilson R."/>
            <person name="Cheng Z."/>
            <person name="Jin W."/>
            <person name="Jiang J."/>
            <person name="Leong S.A."/>
            <person name="Iwama H."/>
            <person name="Gojobori T."/>
            <person name="Itoh T."/>
            <person name="Niimura Y."/>
            <person name="Fujii Y."/>
            <person name="Habara T."/>
            <person name="Sakai H."/>
            <person name="Sato Y."/>
            <person name="Wilson G."/>
            <person name="Kumar K."/>
            <person name="McCouch S."/>
            <person name="Juretic N."/>
            <person name="Hoen D."/>
            <person name="Wright S."/>
            <person name="Bruskiewich R."/>
            <person name="Bureau T."/>
            <person name="Miyao A."/>
            <person name="Hirochika H."/>
            <person name="Nishikawa T."/>
            <person name="Kadowaki K."/>
            <person name="Sugiura M."/>
            <person name="Burr B."/>
            <person name="Sasaki T."/>
        </authorList>
    </citation>
    <scope>NUCLEOTIDE SEQUENCE [LARGE SCALE GENOMIC DNA]</scope>
    <source>
        <strain evidence="3">cv. Nipponbare</strain>
    </source>
</reference>
<dbReference type="Proteomes" id="UP000059680">
    <property type="component" value="Chromosome 8"/>
</dbReference>
<evidence type="ECO:0000313" key="2">
    <source>
        <dbReference type="EMBL" id="BAT05970.1"/>
    </source>
</evidence>
<feature type="region of interest" description="Disordered" evidence="1">
    <location>
        <begin position="67"/>
        <end position="95"/>
    </location>
</feature>
<gene>
    <name evidence="2" type="ordered locus">Os08g0485500</name>
    <name evidence="2" type="ORF">OSNPB_080485500</name>
</gene>
<dbReference type="AlphaFoldDB" id="A0A0N7KQ17"/>
<organism evidence="2 3">
    <name type="scientific">Oryza sativa subsp. japonica</name>
    <name type="common">Rice</name>
    <dbReference type="NCBI Taxonomy" id="39947"/>
    <lineage>
        <taxon>Eukaryota</taxon>
        <taxon>Viridiplantae</taxon>
        <taxon>Streptophyta</taxon>
        <taxon>Embryophyta</taxon>
        <taxon>Tracheophyta</taxon>
        <taxon>Spermatophyta</taxon>
        <taxon>Magnoliopsida</taxon>
        <taxon>Liliopsida</taxon>
        <taxon>Poales</taxon>
        <taxon>Poaceae</taxon>
        <taxon>BOP clade</taxon>
        <taxon>Oryzoideae</taxon>
        <taxon>Oryzeae</taxon>
        <taxon>Oryzinae</taxon>
        <taxon>Oryza</taxon>
        <taxon>Oryza sativa</taxon>
    </lineage>
</organism>
<dbReference type="EMBL" id="AP014964">
    <property type="protein sequence ID" value="BAT05970.1"/>
    <property type="molecule type" value="Genomic_DNA"/>
</dbReference>
<reference evidence="2 3" key="2">
    <citation type="journal article" date="2013" name="Plant Cell Physiol.">
        <title>Rice Annotation Project Database (RAP-DB): an integrative and interactive database for rice genomics.</title>
        <authorList>
            <person name="Sakai H."/>
            <person name="Lee S.S."/>
            <person name="Tanaka T."/>
            <person name="Numa H."/>
            <person name="Kim J."/>
            <person name="Kawahara Y."/>
            <person name="Wakimoto H."/>
            <person name="Yang C.C."/>
            <person name="Iwamoto M."/>
            <person name="Abe T."/>
            <person name="Yamada Y."/>
            <person name="Muto A."/>
            <person name="Inokuchi H."/>
            <person name="Ikemura T."/>
            <person name="Matsumoto T."/>
            <person name="Sasaki T."/>
            <person name="Itoh T."/>
        </authorList>
    </citation>
    <scope>NUCLEOTIDE SEQUENCE [LARGE SCALE GENOMIC DNA]</scope>
    <source>
        <strain evidence="3">cv. Nipponbare</strain>
    </source>
</reference>
<dbReference type="PaxDb" id="39947-A0A0N7KQ17"/>
<evidence type="ECO:0000256" key="1">
    <source>
        <dbReference type="SAM" id="MobiDB-lite"/>
    </source>
</evidence>
<evidence type="ECO:0000313" key="3">
    <source>
        <dbReference type="Proteomes" id="UP000059680"/>
    </source>
</evidence>
<proteinExistence type="predicted"/>
<accession>A0A0N7KQ17</accession>
<protein>
    <submittedName>
        <fullName evidence="2">Os08g0485500 protein</fullName>
    </submittedName>
</protein>
<keyword evidence="3" id="KW-1185">Reference proteome</keyword>
<reference evidence="2 3" key="3">
    <citation type="journal article" date="2013" name="Rice">
        <title>Improvement of the Oryza sativa Nipponbare reference genome using next generation sequence and optical map data.</title>
        <authorList>
            <person name="Kawahara Y."/>
            <person name="de la Bastide M."/>
            <person name="Hamilton J.P."/>
            <person name="Kanamori H."/>
            <person name="McCombie W.R."/>
            <person name="Ouyang S."/>
            <person name="Schwartz D.C."/>
            <person name="Tanaka T."/>
            <person name="Wu J."/>
            <person name="Zhou S."/>
            <person name="Childs K.L."/>
            <person name="Davidson R.M."/>
            <person name="Lin H."/>
            <person name="Quesada-Ocampo L."/>
            <person name="Vaillancourt B."/>
            <person name="Sakai H."/>
            <person name="Lee S.S."/>
            <person name="Kim J."/>
            <person name="Numa H."/>
            <person name="Itoh T."/>
            <person name="Buell C.R."/>
            <person name="Matsumoto T."/>
        </authorList>
    </citation>
    <scope>NUCLEOTIDE SEQUENCE [LARGE SCALE GENOMIC DNA]</scope>
    <source>
        <strain evidence="3">cv. Nipponbare</strain>
    </source>
</reference>
<name>A0A0N7KQ17_ORYSJ</name>
<feature type="non-terminal residue" evidence="2">
    <location>
        <position position="1"/>
    </location>
</feature>
<sequence>ASRARHGTASWAWASFLVGEVSPAIELSRELSYEDGGHAASRRRRRRRRGSVPLCVAARLRLRLRLQAPSSSPSSSPGWWRGGGGGGGWGGGEGAAGVEPAELLQQVLRVQPVRRGAGAHLVRPVRPRRRRAAHDAAPLVATFTNYKPLGWKCQCRDRLFDP</sequence>
<feature type="compositionally biased region" description="Low complexity" evidence="1">
    <location>
        <begin position="67"/>
        <end position="79"/>
    </location>
</feature>
<feature type="compositionally biased region" description="Gly residues" evidence="1">
    <location>
        <begin position="80"/>
        <end position="95"/>
    </location>
</feature>
<dbReference type="InParanoid" id="A0A0N7KQ17"/>
<dbReference type="GO" id="GO:0010052">
    <property type="term" value="P:guard cell differentiation"/>
    <property type="evidence" value="ECO:0000318"/>
    <property type="project" value="GO_Central"/>
</dbReference>